<dbReference type="InterPro" id="IPR010390">
    <property type="entry name" value="ABC-2_transporter-like"/>
</dbReference>
<feature type="transmembrane region" description="Helical" evidence="1">
    <location>
        <begin position="223"/>
        <end position="245"/>
    </location>
</feature>
<keyword evidence="1" id="KW-1133">Transmembrane helix</keyword>
<gene>
    <name evidence="2" type="ORF">ENV38_01040</name>
</gene>
<organism evidence="2">
    <name type="scientific">candidate division WOR-3 bacterium</name>
    <dbReference type="NCBI Taxonomy" id="2052148"/>
    <lineage>
        <taxon>Bacteria</taxon>
        <taxon>Bacteria division WOR-3</taxon>
    </lineage>
</organism>
<reference evidence="2" key="1">
    <citation type="journal article" date="2020" name="mSystems">
        <title>Genome- and Community-Level Interaction Insights into Carbon Utilization and Element Cycling Functions of Hydrothermarchaeota in Hydrothermal Sediment.</title>
        <authorList>
            <person name="Zhou Z."/>
            <person name="Liu Y."/>
            <person name="Xu W."/>
            <person name="Pan J."/>
            <person name="Luo Z.H."/>
            <person name="Li M."/>
        </authorList>
    </citation>
    <scope>NUCLEOTIDE SEQUENCE [LARGE SCALE GENOMIC DNA]</scope>
    <source>
        <strain evidence="2">SpSt-754</strain>
    </source>
</reference>
<evidence type="ECO:0000313" key="2">
    <source>
        <dbReference type="EMBL" id="HGB35479.1"/>
    </source>
</evidence>
<dbReference type="Pfam" id="PF06182">
    <property type="entry name" value="ABC2_membrane_6"/>
    <property type="match status" value="1"/>
</dbReference>
<evidence type="ECO:0000256" key="1">
    <source>
        <dbReference type="SAM" id="Phobius"/>
    </source>
</evidence>
<evidence type="ECO:0008006" key="3">
    <source>
        <dbReference type="Google" id="ProtNLM"/>
    </source>
</evidence>
<feature type="transmembrane region" description="Helical" evidence="1">
    <location>
        <begin position="59"/>
        <end position="81"/>
    </location>
</feature>
<keyword evidence="1" id="KW-0812">Transmembrane</keyword>
<feature type="transmembrane region" description="Helical" evidence="1">
    <location>
        <begin position="20"/>
        <end position="39"/>
    </location>
</feature>
<comment type="caution">
    <text evidence="2">The sequence shown here is derived from an EMBL/GenBank/DDBJ whole genome shotgun (WGS) entry which is preliminary data.</text>
</comment>
<feature type="transmembrane region" description="Helical" evidence="1">
    <location>
        <begin position="141"/>
        <end position="169"/>
    </location>
</feature>
<keyword evidence="1" id="KW-0472">Membrane</keyword>
<name>A0A7V3KML2_UNCW3</name>
<accession>A0A7V3KML2</accession>
<feature type="transmembrane region" description="Helical" evidence="1">
    <location>
        <begin position="181"/>
        <end position="203"/>
    </location>
</feature>
<sequence>MKKYLSFAVVSIKELFRWRANVILQTTMFLLPLLGYFFFFKLLYTGNFQLGNYNFKQLFTYYFWVLLTYSTMPSTGSYELVEQIKSGVIIHFLSKPVNFLKSWVALTTGGSITWALFFIISAVPVILFLKNYFVVPTPENILLGFLFLSLGYILSLLLGLSLSLTAFFVGDPFGVYEIYGMTLGLLGGAIIPVDLLPKLLQYLPFKYIYFTPAKAFIGALNNVAQELIICISYILFFGLLVQILWTKGLKRYEAFGG</sequence>
<dbReference type="PANTHER" id="PTHR36832">
    <property type="entry name" value="SLR1174 PROTEIN-RELATED"/>
    <property type="match status" value="1"/>
</dbReference>
<dbReference type="EMBL" id="DTGD01000044">
    <property type="protein sequence ID" value="HGB35479.1"/>
    <property type="molecule type" value="Genomic_DNA"/>
</dbReference>
<dbReference type="AlphaFoldDB" id="A0A7V3KML2"/>
<feature type="transmembrane region" description="Helical" evidence="1">
    <location>
        <begin position="102"/>
        <end position="129"/>
    </location>
</feature>
<dbReference type="PANTHER" id="PTHR36832:SF1">
    <property type="entry name" value="SLR1174 PROTEIN"/>
    <property type="match status" value="1"/>
</dbReference>
<proteinExistence type="predicted"/>
<protein>
    <recommendedName>
        <fullName evidence="3">ABC transporter permease</fullName>
    </recommendedName>
</protein>